<accession>A0A212FNB7</accession>
<dbReference type="KEGG" id="dpl:KGM_214327"/>
<dbReference type="InParanoid" id="A0A212FNB7"/>
<dbReference type="InterPro" id="IPR036397">
    <property type="entry name" value="RNaseH_sf"/>
</dbReference>
<dbReference type="STRING" id="278856.A0A212FNB7"/>
<dbReference type="Gene3D" id="3.30.420.10">
    <property type="entry name" value="Ribonuclease H-like superfamily/Ribonuclease H"/>
    <property type="match status" value="1"/>
</dbReference>
<dbReference type="EMBL" id="AGBW02006039">
    <property type="protein sequence ID" value="OWR55246.1"/>
    <property type="molecule type" value="Genomic_DNA"/>
</dbReference>
<evidence type="ECO:0000313" key="1">
    <source>
        <dbReference type="EMBL" id="OWR55246.1"/>
    </source>
</evidence>
<organism evidence="1 2">
    <name type="scientific">Danaus plexippus plexippus</name>
    <dbReference type="NCBI Taxonomy" id="278856"/>
    <lineage>
        <taxon>Eukaryota</taxon>
        <taxon>Metazoa</taxon>
        <taxon>Ecdysozoa</taxon>
        <taxon>Arthropoda</taxon>
        <taxon>Hexapoda</taxon>
        <taxon>Insecta</taxon>
        <taxon>Pterygota</taxon>
        <taxon>Neoptera</taxon>
        <taxon>Endopterygota</taxon>
        <taxon>Lepidoptera</taxon>
        <taxon>Glossata</taxon>
        <taxon>Ditrysia</taxon>
        <taxon>Papilionoidea</taxon>
        <taxon>Nymphalidae</taxon>
        <taxon>Danainae</taxon>
        <taxon>Danaini</taxon>
        <taxon>Danaina</taxon>
        <taxon>Danaus</taxon>
        <taxon>Danaus</taxon>
    </lineage>
</organism>
<proteinExistence type="predicted"/>
<dbReference type="AlphaFoldDB" id="A0A212FNB7"/>
<name>A0A212FNB7_DANPL</name>
<comment type="caution">
    <text evidence="1">The sequence shown here is derived from an EMBL/GenBank/DDBJ whole genome shotgun (WGS) entry which is preliminary data.</text>
</comment>
<keyword evidence="2" id="KW-1185">Reference proteome</keyword>
<reference evidence="1 2" key="1">
    <citation type="journal article" date="2011" name="Cell">
        <title>The monarch butterfly genome yields insights into long-distance migration.</title>
        <authorList>
            <person name="Zhan S."/>
            <person name="Merlin C."/>
            <person name="Boore J.L."/>
            <person name="Reppert S.M."/>
        </authorList>
    </citation>
    <scope>NUCLEOTIDE SEQUENCE [LARGE SCALE GENOMIC DNA]</scope>
    <source>
        <strain evidence="1">F-2</strain>
    </source>
</reference>
<dbReference type="GO" id="GO:0003676">
    <property type="term" value="F:nucleic acid binding"/>
    <property type="evidence" value="ECO:0007669"/>
    <property type="project" value="InterPro"/>
</dbReference>
<protein>
    <submittedName>
        <fullName evidence="1">Transposase like protein</fullName>
    </submittedName>
</protein>
<gene>
    <name evidence="1" type="ORF">KGM_214327</name>
</gene>
<sequence length="130" mass="15359">MKKKRLVWAREHRLMSVEDWSNCPGEKFDHDCVVERVKHPLQIMVWSVISAKGIGRLYIVQGTMRQDRYKQVLETRLLPQLQEWFPEGEKFMFKHDSPPCHKARSVKKFLADHNIPILPWPGSSPDRDPI</sequence>
<dbReference type="Proteomes" id="UP000007151">
    <property type="component" value="Unassembled WGS sequence"/>
</dbReference>
<evidence type="ECO:0000313" key="2">
    <source>
        <dbReference type="Proteomes" id="UP000007151"/>
    </source>
</evidence>